<gene>
    <name evidence="1" type="ORF">LOK49_LG07G02498</name>
</gene>
<comment type="caution">
    <text evidence="1">The sequence shown here is derived from an EMBL/GenBank/DDBJ whole genome shotgun (WGS) entry which is preliminary data.</text>
</comment>
<reference evidence="1 2" key="1">
    <citation type="journal article" date="2022" name="Plant J.">
        <title>Chromosome-level genome of Camellia lanceoleosa provides a valuable resource for understanding genome evolution and self-incompatibility.</title>
        <authorList>
            <person name="Gong W."/>
            <person name="Xiao S."/>
            <person name="Wang L."/>
            <person name="Liao Z."/>
            <person name="Chang Y."/>
            <person name="Mo W."/>
            <person name="Hu G."/>
            <person name="Li W."/>
            <person name="Zhao G."/>
            <person name="Zhu H."/>
            <person name="Hu X."/>
            <person name="Ji K."/>
            <person name="Xiang X."/>
            <person name="Song Q."/>
            <person name="Yuan D."/>
            <person name="Jin S."/>
            <person name="Zhang L."/>
        </authorList>
    </citation>
    <scope>NUCLEOTIDE SEQUENCE [LARGE SCALE GENOMIC DNA]</scope>
    <source>
        <strain evidence="1">SQ_2022a</strain>
    </source>
</reference>
<evidence type="ECO:0000313" key="1">
    <source>
        <dbReference type="EMBL" id="KAI8005728.1"/>
    </source>
</evidence>
<keyword evidence="2" id="KW-1185">Reference proteome</keyword>
<accession>A0ACC0GYV9</accession>
<sequence length="125" mass="14095">MGTFFNNLGITASSSVDPNGRAGGIWLLWEPSQVSINVFEANHQVIHATINRVDYEEWVLSAVYASPNPRNRDALWEGIEAISEDIQSPWLVAEDPEEELVDSLRESVSEETKKMINMFARIFAK</sequence>
<evidence type="ECO:0000313" key="2">
    <source>
        <dbReference type="Proteomes" id="UP001060215"/>
    </source>
</evidence>
<name>A0ACC0GYV9_9ERIC</name>
<dbReference type="EMBL" id="CM045764">
    <property type="protein sequence ID" value="KAI8005728.1"/>
    <property type="molecule type" value="Genomic_DNA"/>
</dbReference>
<dbReference type="Proteomes" id="UP001060215">
    <property type="component" value="Chromosome 7"/>
</dbReference>
<proteinExistence type="predicted"/>
<organism evidence="1 2">
    <name type="scientific">Camellia lanceoleosa</name>
    <dbReference type="NCBI Taxonomy" id="1840588"/>
    <lineage>
        <taxon>Eukaryota</taxon>
        <taxon>Viridiplantae</taxon>
        <taxon>Streptophyta</taxon>
        <taxon>Embryophyta</taxon>
        <taxon>Tracheophyta</taxon>
        <taxon>Spermatophyta</taxon>
        <taxon>Magnoliopsida</taxon>
        <taxon>eudicotyledons</taxon>
        <taxon>Gunneridae</taxon>
        <taxon>Pentapetalae</taxon>
        <taxon>asterids</taxon>
        <taxon>Ericales</taxon>
        <taxon>Theaceae</taxon>
        <taxon>Camellia</taxon>
    </lineage>
</organism>
<protein>
    <submittedName>
        <fullName evidence="1">Uncharacterized protein</fullName>
    </submittedName>
</protein>